<evidence type="ECO:0000313" key="2">
    <source>
        <dbReference type="Proteomes" id="UP000073492"/>
    </source>
</evidence>
<proteinExistence type="predicted"/>
<gene>
    <name evidence="1" type="ORF">AC579_1979</name>
</gene>
<protein>
    <submittedName>
        <fullName evidence="1">Uncharacterized protein</fullName>
    </submittedName>
</protein>
<reference evidence="1 2" key="1">
    <citation type="submission" date="2015-07" db="EMBL/GenBank/DDBJ databases">
        <title>Comparative genomics of the Sigatoka disease complex on banana suggests a link between parallel evolutionary changes in Pseudocercospora fijiensis and Pseudocercospora eumusae and increased virulence on the banana host.</title>
        <authorList>
            <person name="Chang T.-C."/>
            <person name="Salvucci A."/>
            <person name="Crous P.W."/>
            <person name="Stergiopoulos I."/>
        </authorList>
    </citation>
    <scope>NUCLEOTIDE SEQUENCE [LARGE SCALE GENOMIC DNA]</scope>
    <source>
        <strain evidence="1 2">CBS 116634</strain>
    </source>
</reference>
<keyword evidence="2" id="KW-1185">Reference proteome</keyword>
<dbReference type="EMBL" id="LFZO01000222">
    <property type="protein sequence ID" value="KXT11058.1"/>
    <property type="molecule type" value="Genomic_DNA"/>
</dbReference>
<organism evidence="1 2">
    <name type="scientific">Pseudocercospora musae</name>
    <dbReference type="NCBI Taxonomy" id="113226"/>
    <lineage>
        <taxon>Eukaryota</taxon>
        <taxon>Fungi</taxon>
        <taxon>Dikarya</taxon>
        <taxon>Ascomycota</taxon>
        <taxon>Pezizomycotina</taxon>
        <taxon>Dothideomycetes</taxon>
        <taxon>Dothideomycetidae</taxon>
        <taxon>Mycosphaerellales</taxon>
        <taxon>Mycosphaerellaceae</taxon>
        <taxon>Pseudocercospora</taxon>
    </lineage>
</organism>
<sequence>MRWRRGLLVVSSLNLGKRFVNENSGMNERMPRHLLCQVFKKEQPSKSHVVIDMAEMWSALIRKQNSHEAWCKSCQAYALREPSASPWTSPAAVYAERTCLDGSWSTSRPSSRADLLPLPAAARRRKRSLFEAARALWRWLFSC</sequence>
<comment type="caution">
    <text evidence="1">The sequence shown here is derived from an EMBL/GenBank/DDBJ whole genome shotgun (WGS) entry which is preliminary data.</text>
</comment>
<accession>A0A139I8L0</accession>
<dbReference type="EMBL" id="LFZO01000222">
    <property type="protein sequence ID" value="KXT11059.1"/>
    <property type="molecule type" value="Genomic_DNA"/>
</dbReference>
<name>A0A139I8L0_9PEZI</name>
<evidence type="ECO:0000313" key="1">
    <source>
        <dbReference type="EMBL" id="KXT11058.1"/>
    </source>
</evidence>
<dbReference type="AlphaFoldDB" id="A0A139I8L0"/>
<dbReference type="Proteomes" id="UP000073492">
    <property type="component" value="Unassembled WGS sequence"/>
</dbReference>